<accession>A0A411EA70</accession>
<evidence type="ECO:0000313" key="3">
    <source>
        <dbReference type="Proteomes" id="UP000290889"/>
    </source>
</evidence>
<feature type="signal peptide" evidence="1">
    <location>
        <begin position="1"/>
        <end position="22"/>
    </location>
</feature>
<evidence type="ECO:0008006" key="4">
    <source>
        <dbReference type="Google" id="ProtNLM"/>
    </source>
</evidence>
<evidence type="ECO:0000256" key="1">
    <source>
        <dbReference type="SAM" id="SignalP"/>
    </source>
</evidence>
<name>A0A411EA70_9FLAO</name>
<keyword evidence="1" id="KW-0732">Signal</keyword>
<organism evidence="2 3">
    <name type="scientific">Muriicola soli</name>
    <dbReference type="NCBI Taxonomy" id="2507538"/>
    <lineage>
        <taxon>Bacteria</taxon>
        <taxon>Pseudomonadati</taxon>
        <taxon>Bacteroidota</taxon>
        <taxon>Flavobacteriia</taxon>
        <taxon>Flavobacteriales</taxon>
        <taxon>Flavobacteriaceae</taxon>
        <taxon>Muriicola</taxon>
    </lineage>
</organism>
<keyword evidence="3" id="KW-1185">Reference proteome</keyword>
<gene>
    <name evidence="2" type="ORF">EQY75_08780</name>
</gene>
<feature type="chain" id="PRO_5019130849" description="Lipocalin-like domain-containing protein" evidence="1">
    <location>
        <begin position="23"/>
        <end position="175"/>
    </location>
</feature>
<evidence type="ECO:0000313" key="2">
    <source>
        <dbReference type="EMBL" id="QBA64612.1"/>
    </source>
</evidence>
<dbReference type="KEGG" id="mur:EQY75_08780"/>
<sequence>MRKRFVILTVLAATLFACTSDAEFNDDLELINQEVNLKAAKERPFKIKKVEGTYNFFPGDGAPCLALSLNASGEGTMTHLGRSTMFEEWCSNGPADLGTRTIIITAANGDELRGYHTTIDFINDSPTTFVETLIFDGGTGRFENATGVFIETVVVTEASESSGTFVMSGEGTITY</sequence>
<dbReference type="OrthoDB" id="1430560at2"/>
<dbReference type="Proteomes" id="UP000290889">
    <property type="component" value="Chromosome"/>
</dbReference>
<dbReference type="EMBL" id="CP035544">
    <property type="protein sequence ID" value="QBA64612.1"/>
    <property type="molecule type" value="Genomic_DNA"/>
</dbReference>
<dbReference type="PROSITE" id="PS51257">
    <property type="entry name" value="PROKAR_LIPOPROTEIN"/>
    <property type="match status" value="1"/>
</dbReference>
<reference evidence="2 3" key="1">
    <citation type="submission" date="2019-01" db="EMBL/GenBank/DDBJ databases">
        <title>Muriicola soli sp. nov., isolated from soil.</title>
        <authorList>
            <person name="Kang H.J."/>
            <person name="Kim S.B."/>
        </authorList>
    </citation>
    <scope>NUCLEOTIDE SEQUENCE [LARGE SCALE GENOMIC DNA]</scope>
    <source>
        <strain evidence="2 3">MMS17-SY002</strain>
    </source>
</reference>
<dbReference type="RefSeq" id="WP_129605046.1">
    <property type="nucleotide sequence ID" value="NZ_CP035544.1"/>
</dbReference>
<proteinExistence type="predicted"/>
<dbReference type="AlphaFoldDB" id="A0A411EA70"/>
<protein>
    <recommendedName>
        <fullName evidence="4">Lipocalin-like domain-containing protein</fullName>
    </recommendedName>
</protein>